<evidence type="ECO:0000256" key="1">
    <source>
        <dbReference type="SAM" id="MobiDB-lite"/>
    </source>
</evidence>
<feature type="region of interest" description="Disordered" evidence="1">
    <location>
        <begin position="83"/>
        <end position="106"/>
    </location>
</feature>
<proteinExistence type="predicted"/>
<dbReference type="HOGENOM" id="CLU_698490_0_0_1"/>
<gene>
    <name evidence="2" type="ORF">KUCA_T00001826001</name>
</gene>
<protein>
    <recommendedName>
        <fullName evidence="4">Nucleoporin POM34</fullName>
    </recommendedName>
</protein>
<dbReference type="GO" id="GO:0005640">
    <property type="term" value="C:nuclear outer membrane"/>
    <property type="evidence" value="ECO:0007669"/>
    <property type="project" value="TreeGrafter"/>
</dbReference>
<dbReference type="RefSeq" id="XP_022457866.1">
    <property type="nucleotide sequence ID" value="XM_022604046.1"/>
</dbReference>
<reference evidence="2" key="1">
    <citation type="submission" date="2013-12" db="EMBL/GenBank/DDBJ databases">
        <authorList>
            <person name="Genoscope - CEA"/>
        </authorList>
    </citation>
    <scope>NUCLEOTIDE SEQUENCE</scope>
    <source>
        <strain evidence="2">CBS 1993</strain>
    </source>
</reference>
<dbReference type="STRING" id="1382522.W6MUR4"/>
<keyword evidence="3" id="KW-1185">Reference proteome</keyword>
<dbReference type="GO" id="GO:0006606">
    <property type="term" value="P:protein import into nucleus"/>
    <property type="evidence" value="ECO:0007669"/>
    <property type="project" value="TreeGrafter"/>
</dbReference>
<organism evidence="2 3">
    <name type="scientific">Kuraishia capsulata CBS 1993</name>
    <dbReference type="NCBI Taxonomy" id="1382522"/>
    <lineage>
        <taxon>Eukaryota</taxon>
        <taxon>Fungi</taxon>
        <taxon>Dikarya</taxon>
        <taxon>Ascomycota</taxon>
        <taxon>Saccharomycotina</taxon>
        <taxon>Pichiomycetes</taxon>
        <taxon>Pichiales</taxon>
        <taxon>Pichiaceae</taxon>
        <taxon>Kuraishia</taxon>
    </lineage>
</organism>
<dbReference type="GO" id="GO:0030474">
    <property type="term" value="P:spindle pole body duplication"/>
    <property type="evidence" value="ECO:0007669"/>
    <property type="project" value="TreeGrafter"/>
</dbReference>
<dbReference type="Pfam" id="PF08058">
    <property type="entry name" value="NPCC"/>
    <property type="match status" value="1"/>
</dbReference>
<feature type="compositionally biased region" description="Polar residues" evidence="1">
    <location>
        <begin position="27"/>
        <end position="56"/>
    </location>
</feature>
<dbReference type="EMBL" id="HG793126">
    <property type="protein sequence ID" value="CDK25855.1"/>
    <property type="molecule type" value="Genomic_DNA"/>
</dbReference>
<dbReference type="InterPro" id="IPR012578">
    <property type="entry name" value="Nucl_pore_cmplx"/>
</dbReference>
<accession>W6MUR4</accession>
<dbReference type="PANTHER" id="PTHR28003">
    <property type="entry name" value="NUCLEOPORIN POM34"/>
    <property type="match status" value="1"/>
</dbReference>
<reference evidence="2" key="2">
    <citation type="submission" date="2014-02" db="EMBL/GenBank/DDBJ databases">
        <title>Complete DNA sequence of /Kuraishia capsulata/ illustrates novel genomic features among budding yeasts (/Saccharomycotina/).</title>
        <authorList>
            <person name="Morales L."/>
            <person name="Noel B."/>
            <person name="Porcel B."/>
            <person name="Marcet-Houben M."/>
            <person name="Hullo M-F."/>
            <person name="Sacerdot C."/>
            <person name="Tekaia F."/>
            <person name="Leh-Louis V."/>
            <person name="Despons L."/>
            <person name="Khanna V."/>
            <person name="Aury J-M."/>
            <person name="Barbe V."/>
            <person name="Couloux A."/>
            <person name="Labadie K."/>
            <person name="Pelletier E."/>
            <person name="Souciet J-L."/>
            <person name="Boekhout T."/>
            <person name="Gabaldon T."/>
            <person name="Wincker P."/>
            <person name="Dujon B."/>
        </authorList>
    </citation>
    <scope>NUCLEOTIDE SEQUENCE</scope>
    <source>
        <strain evidence="2">CBS 1993</strain>
    </source>
</reference>
<dbReference type="GeneID" id="34519254"/>
<feature type="compositionally biased region" description="Basic and acidic residues" evidence="1">
    <location>
        <begin position="335"/>
        <end position="345"/>
    </location>
</feature>
<evidence type="ECO:0000313" key="3">
    <source>
        <dbReference type="Proteomes" id="UP000019384"/>
    </source>
</evidence>
<evidence type="ECO:0000313" key="2">
    <source>
        <dbReference type="EMBL" id="CDK25855.1"/>
    </source>
</evidence>
<feature type="region of interest" description="Disordered" evidence="1">
    <location>
        <begin position="313"/>
        <end position="365"/>
    </location>
</feature>
<sequence length="382" mass="42710">MSNFETPLRQSVDSLPDTFFTKRRVLQTPTEQTSSPARFINTYPSPFRTPNQSNQADLTTTRAIENLTNDPISNLARTPLKRLVDSPFKPSAQSSTPVRGSSTSTPYAQEEVLARSVFGRSPAPGPTPRAIPIPALDRLAADSSMVNTDEWADPLVQAAMTRTTNRDGEVKRLLTNVILWLVLRFVVAVTRLLYRLDPRTVWDVLSAIGVADVNSTLHNVTVALDYACKGIQLLFFYNVVMSCVKLVRPVDECLDLNLSTRQRKLLGLSPVEETLDDEEQERSQRFEPVADRKFDFASTFNVTSNLANLDLRSTPEKKPRIPSPVIPTSSSPAEALRRKIMENNRRSSNTSVSSPNRSFSPSSKFVYSVTNDASREYDQSFY</sequence>
<dbReference type="GO" id="GO:0070762">
    <property type="term" value="C:nuclear pore transmembrane ring"/>
    <property type="evidence" value="ECO:0007669"/>
    <property type="project" value="TreeGrafter"/>
</dbReference>
<name>W6MUR4_9ASCO</name>
<evidence type="ECO:0008006" key="4">
    <source>
        <dbReference type="Google" id="ProtNLM"/>
    </source>
</evidence>
<dbReference type="OrthoDB" id="429932at2759"/>
<feature type="compositionally biased region" description="Polar residues" evidence="1">
    <location>
        <begin position="91"/>
        <end position="106"/>
    </location>
</feature>
<feature type="compositionally biased region" description="Low complexity" evidence="1">
    <location>
        <begin position="346"/>
        <end position="363"/>
    </location>
</feature>
<dbReference type="PANTHER" id="PTHR28003:SF1">
    <property type="entry name" value="NUCLEOPORIN POM34"/>
    <property type="match status" value="1"/>
</dbReference>
<dbReference type="AlphaFoldDB" id="W6MUR4"/>
<dbReference type="Proteomes" id="UP000019384">
    <property type="component" value="Unassembled WGS sequence"/>
</dbReference>
<feature type="region of interest" description="Disordered" evidence="1">
    <location>
        <begin position="25"/>
        <end position="56"/>
    </location>
</feature>